<feature type="DNA-binding region" description="HMG box" evidence="5">
    <location>
        <begin position="11"/>
        <end position="94"/>
    </location>
</feature>
<reference evidence="7" key="1">
    <citation type="journal article" date="2004" name="Nature">
        <title>Hox cluster disintegration with persistent anteroposterior order of expression in Oikopleura dioica.</title>
        <authorList>
            <person name="Seo H.C."/>
            <person name="Edvardsen R.B."/>
            <person name="Maeland A.D."/>
            <person name="Bjordal M."/>
            <person name="Jensen M.F."/>
            <person name="Hansen A."/>
            <person name="Flaat M."/>
            <person name="Weissenbach J."/>
            <person name="Lehrach H."/>
            <person name="Wincker P."/>
            <person name="Reinhardt R."/>
            <person name="Chourrout D."/>
        </authorList>
    </citation>
    <scope>NUCLEOTIDE SEQUENCE</scope>
</reference>
<feature type="domain" description="HMG box" evidence="6">
    <location>
        <begin position="11"/>
        <end position="94"/>
    </location>
</feature>
<evidence type="ECO:0000256" key="2">
    <source>
        <dbReference type="ARBA" id="ARBA00008774"/>
    </source>
</evidence>
<evidence type="ECO:0000313" key="7">
    <source>
        <dbReference type="EMBL" id="AAS21361.1"/>
    </source>
</evidence>
<gene>
    <name evidence="7" type="ORF">002-42</name>
</gene>
<keyword evidence="4 5" id="KW-0539">Nucleus</keyword>
<comment type="subcellular location">
    <subcellularLocation>
        <location evidence="1">Nucleus</location>
    </subcellularLocation>
</comment>
<dbReference type="SMART" id="SM00398">
    <property type="entry name" value="HMG"/>
    <property type="match status" value="1"/>
</dbReference>
<accession>Q676A6</accession>
<evidence type="ECO:0000256" key="1">
    <source>
        <dbReference type="ARBA" id="ARBA00004123"/>
    </source>
</evidence>
<dbReference type="GO" id="GO:0005634">
    <property type="term" value="C:nucleus"/>
    <property type="evidence" value="ECO:0007669"/>
    <property type="project" value="UniProtKB-SubCell"/>
</dbReference>
<sequence length="105" mass="11905">MGRAKKDPNAPKRPQTAFFLFAADNRADAKKCLPEGSRVSEVAKKLGVMWKEVDAKTKEKYQVSRLRSFQVSIKFQSQAEENKAKYAEEMEAYRNSQAVTANDSE</sequence>
<dbReference type="GO" id="GO:0003677">
    <property type="term" value="F:DNA binding"/>
    <property type="evidence" value="ECO:0007669"/>
    <property type="project" value="UniProtKB-UniRule"/>
</dbReference>
<dbReference type="InterPro" id="IPR050342">
    <property type="entry name" value="HMGB"/>
</dbReference>
<name>Q676A6_OIKDI</name>
<evidence type="ECO:0000256" key="5">
    <source>
        <dbReference type="PROSITE-ProRule" id="PRU00267"/>
    </source>
</evidence>
<evidence type="ECO:0000256" key="3">
    <source>
        <dbReference type="ARBA" id="ARBA00023125"/>
    </source>
</evidence>
<proteinExistence type="inferred from homology"/>
<dbReference type="Gene3D" id="1.10.30.10">
    <property type="entry name" value="High mobility group box domain"/>
    <property type="match status" value="1"/>
</dbReference>
<dbReference type="Pfam" id="PF00505">
    <property type="entry name" value="HMG_box"/>
    <property type="match status" value="1"/>
</dbReference>
<dbReference type="AlphaFoldDB" id="Q676A6"/>
<evidence type="ECO:0000256" key="4">
    <source>
        <dbReference type="ARBA" id="ARBA00023242"/>
    </source>
</evidence>
<dbReference type="PANTHER" id="PTHR48112">
    <property type="entry name" value="HIGH MOBILITY GROUP PROTEIN DSP1"/>
    <property type="match status" value="1"/>
</dbReference>
<keyword evidence="3 5" id="KW-0238">DNA-binding</keyword>
<dbReference type="EMBL" id="AY449458">
    <property type="protein sequence ID" value="AAS21361.1"/>
    <property type="molecule type" value="Genomic_DNA"/>
</dbReference>
<comment type="similarity">
    <text evidence="2">Belongs to the HMGB family.</text>
</comment>
<dbReference type="InterPro" id="IPR036910">
    <property type="entry name" value="HMG_box_dom_sf"/>
</dbReference>
<dbReference type="PANTHER" id="PTHR48112:SF32">
    <property type="entry name" value="HIGH MOBILITY GROUP PROTEIN B3"/>
    <property type="match status" value="1"/>
</dbReference>
<dbReference type="SUPFAM" id="SSF47095">
    <property type="entry name" value="HMG-box"/>
    <property type="match status" value="1"/>
</dbReference>
<evidence type="ECO:0000259" key="6">
    <source>
        <dbReference type="PROSITE" id="PS50118"/>
    </source>
</evidence>
<organism evidence="7">
    <name type="scientific">Oikopleura dioica</name>
    <name type="common">Tunicate</name>
    <dbReference type="NCBI Taxonomy" id="34765"/>
    <lineage>
        <taxon>Eukaryota</taxon>
        <taxon>Metazoa</taxon>
        <taxon>Chordata</taxon>
        <taxon>Tunicata</taxon>
        <taxon>Appendicularia</taxon>
        <taxon>Copelata</taxon>
        <taxon>Oikopleuridae</taxon>
        <taxon>Oikopleura</taxon>
    </lineage>
</organism>
<protein>
    <submittedName>
        <fullName evidence="7">High mobility group protein 2</fullName>
    </submittedName>
</protein>
<dbReference type="InterPro" id="IPR009071">
    <property type="entry name" value="HMG_box_dom"/>
</dbReference>
<dbReference type="PROSITE" id="PS50118">
    <property type="entry name" value="HMG_BOX_2"/>
    <property type="match status" value="1"/>
</dbReference>
<reference evidence="7" key="2">
    <citation type="journal article" date="2005" name="Curr. Biol.">
        <title>Remodelling of the homeobox gene complement in the tunicate Oikopleura dioica.</title>
        <authorList>
            <person name="Edvardsen R.B."/>
            <person name="Seo H.C."/>
            <person name="Jensen M.F."/>
            <person name="Mialon A."/>
            <person name="Mikhaleva J."/>
            <person name="Bjordal M."/>
            <person name="Cartry J."/>
            <person name="Reinhardt R."/>
            <person name="Weissenbach J."/>
            <person name="Wincker P."/>
            <person name="Chourrout D."/>
        </authorList>
    </citation>
    <scope>NUCLEOTIDE SEQUENCE</scope>
</reference>